<name>A0A8J2EAR5_COTCN</name>
<dbReference type="GO" id="GO:0005975">
    <property type="term" value="P:carbohydrate metabolic process"/>
    <property type="evidence" value="ECO:0007669"/>
    <property type="project" value="InterPro"/>
</dbReference>
<evidence type="ECO:0000256" key="9">
    <source>
        <dbReference type="ARBA" id="ARBA00023214"/>
    </source>
</evidence>
<dbReference type="Pfam" id="PF00128">
    <property type="entry name" value="Alpha-amylase"/>
    <property type="match status" value="1"/>
</dbReference>
<evidence type="ECO:0000256" key="11">
    <source>
        <dbReference type="ARBA" id="ARBA00023295"/>
    </source>
</evidence>
<evidence type="ECO:0000313" key="15">
    <source>
        <dbReference type="EMBL" id="CAG5073910.1"/>
    </source>
</evidence>
<comment type="caution">
    <text evidence="15">The sequence shown here is derived from an EMBL/GenBank/DDBJ whole genome shotgun (WGS) entry which is preliminary data.</text>
</comment>
<gene>
    <name evidence="15" type="ORF">HICCMSTLAB_LOCUS682</name>
</gene>
<keyword evidence="11" id="KW-0326">Glycosidase</keyword>
<dbReference type="GO" id="GO:0004556">
    <property type="term" value="F:alpha-amylase activity"/>
    <property type="evidence" value="ECO:0007669"/>
    <property type="project" value="UniProtKB-EC"/>
</dbReference>
<dbReference type="PANTHER" id="PTHR43447">
    <property type="entry name" value="ALPHA-AMYLASE"/>
    <property type="match status" value="1"/>
</dbReference>
<dbReference type="OrthoDB" id="550577at2759"/>
<evidence type="ECO:0000256" key="12">
    <source>
        <dbReference type="RuleBase" id="RU003615"/>
    </source>
</evidence>
<comment type="cofactor">
    <cofactor evidence="2">
        <name>Ca(2+)</name>
        <dbReference type="ChEBI" id="CHEBI:29108"/>
    </cofactor>
</comment>
<keyword evidence="9" id="KW-0868">Chloride</keyword>
<comment type="similarity">
    <text evidence="4 12">Belongs to the glycosyl hydrolase 13 family.</text>
</comment>
<feature type="domain" description="Glycosyl hydrolase family 13 catalytic" evidence="14">
    <location>
        <begin position="101"/>
        <end position="262"/>
    </location>
</feature>
<evidence type="ECO:0000256" key="10">
    <source>
        <dbReference type="ARBA" id="ARBA00023277"/>
    </source>
</evidence>
<feature type="transmembrane region" description="Helical" evidence="13">
    <location>
        <begin position="20"/>
        <end position="38"/>
    </location>
</feature>
<keyword evidence="16" id="KW-1185">Reference proteome</keyword>
<evidence type="ECO:0000256" key="3">
    <source>
        <dbReference type="ARBA" id="ARBA00001923"/>
    </source>
</evidence>
<keyword evidence="10" id="KW-0119">Carbohydrate metabolism</keyword>
<protein>
    <recommendedName>
        <fullName evidence="6">alpha-amylase</fullName>
        <ecNumber evidence="6">3.2.1.1</ecNumber>
    </recommendedName>
</protein>
<comment type="subunit">
    <text evidence="5">Monomer.</text>
</comment>
<evidence type="ECO:0000256" key="8">
    <source>
        <dbReference type="ARBA" id="ARBA00023157"/>
    </source>
</evidence>
<evidence type="ECO:0000256" key="2">
    <source>
        <dbReference type="ARBA" id="ARBA00001913"/>
    </source>
</evidence>
<evidence type="ECO:0000256" key="5">
    <source>
        <dbReference type="ARBA" id="ARBA00011245"/>
    </source>
</evidence>
<organism evidence="15 16">
    <name type="scientific">Cotesia congregata</name>
    <name type="common">Parasitoid wasp</name>
    <name type="synonym">Apanteles congregatus</name>
    <dbReference type="NCBI Taxonomy" id="51543"/>
    <lineage>
        <taxon>Eukaryota</taxon>
        <taxon>Metazoa</taxon>
        <taxon>Ecdysozoa</taxon>
        <taxon>Arthropoda</taxon>
        <taxon>Hexapoda</taxon>
        <taxon>Insecta</taxon>
        <taxon>Pterygota</taxon>
        <taxon>Neoptera</taxon>
        <taxon>Endopterygota</taxon>
        <taxon>Hymenoptera</taxon>
        <taxon>Apocrita</taxon>
        <taxon>Ichneumonoidea</taxon>
        <taxon>Braconidae</taxon>
        <taxon>Microgastrinae</taxon>
        <taxon>Cotesia</taxon>
    </lineage>
</organism>
<evidence type="ECO:0000256" key="4">
    <source>
        <dbReference type="ARBA" id="ARBA00008061"/>
    </source>
</evidence>
<comment type="catalytic activity">
    <reaction evidence="1">
        <text>Endohydrolysis of (1-&gt;4)-alpha-D-glucosidic linkages in polysaccharides containing three or more (1-&gt;4)-alpha-linked D-glucose units.</text>
        <dbReference type="EC" id="3.2.1.1"/>
    </reaction>
</comment>
<keyword evidence="13" id="KW-1133">Transmembrane helix</keyword>
<dbReference type="EMBL" id="CAJNRD030001114">
    <property type="protein sequence ID" value="CAG5073910.1"/>
    <property type="molecule type" value="Genomic_DNA"/>
</dbReference>
<evidence type="ECO:0000256" key="1">
    <source>
        <dbReference type="ARBA" id="ARBA00000548"/>
    </source>
</evidence>
<evidence type="ECO:0000313" key="16">
    <source>
        <dbReference type="Proteomes" id="UP000786811"/>
    </source>
</evidence>
<dbReference type="Gene3D" id="3.20.20.80">
    <property type="entry name" value="Glycosidases"/>
    <property type="match status" value="1"/>
</dbReference>
<keyword evidence="7" id="KW-0378">Hydrolase</keyword>
<accession>A0A8J2EAR5</accession>
<dbReference type="Proteomes" id="UP000786811">
    <property type="component" value="Unassembled WGS sequence"/>
</dbReference>
<evidence type="ECO:0000259" key="14">
    <source>
        <dbReference type="Pfam" id="PF00128"/>
    </source>
</evidence>
<evidence type="ECO:0000256" key="13">
    <source>
        <dbReference type="SAM" id="Phobius"/>
    </source>
</evidence>
<keyword evidence="13" id="KW-0812">Transmembrane</keyword>
<keyword evidence="13" id="KW-0472">Membrane</keyword>
<evidence type="ECO:0000256" key="6">
    <source>
        <dbReference type="ARBA" id="ARBA00012595"/>
    </source>
</evidence>
<reference evidence="15" key="1">
    <citation type="submission" date="2021-04" db="EMBL/GenBank/DDBJ databases">
        <authorList>
            <person name="Chebbi M.A.C M."/>
        </authorList>
    </citation>
    <scope>NUCLEOTIDE SEQUENCE</scope>
</reference>
<sequence>MSKASPRKEKFSSCLERRPVDPIMSILVFVVLTVRPFILQYSSKIFRLLRSFTSVEATKTISSAYINSGISQLSMKRPSAPFSFRYVTIDITISGIVRPEKKIRLFAVWKVSPVQENLIVPKRPWWERYQTISYQWTTRSGNETQFRDMVTRCNKAGVRIYVDVIINHMSANPENLLKERKTVSGTGNSTADLGARNYSAVPYNNSNFHLPCSIDNWNDPFQVRNCELVGLHDLDQKKEYVRGKIVEFLNKIIDAGVAGIRLVDTHTKREQD</sequence>
<evidence type="ECO:0000256" key="7">
    <source>
        <dbReference type="ARBA" id="ARBA00022801"/>
    </source>
</evidence>
<dbReference type="GO" id="GO:0043169">
    <property type="term" value="F:cation binding"/>
    <property type="evidence" value="ECO:0007669"/>
    <property type="project" value="InterPro"/>
</dbReference>
<dbReference type="InterPro" id="IPR017853">
    <property type="entry name" value="GH"/>
</dbReference>
<dbReference type="InterPro" id="IPR006046">
    <property type="entry name" value="Alpha_amylase"/>
</dbReference>
<dbReference type="PRINTS" id="PR00110">
    <property type="entry name" value="ALPHAAMYLASE"/>
</dbReference>
<dbReference type="AlphaFoldDB" id="A0A8J2EAR5"/>
<dbReference type="EC" id="3.2.1.1" evidence="6"/>
<comment type="cofactor">
    <cofactor evidence="3">
        <name>chloride</name>
        <dbReference type="ChEBI" id="CHEBI:17996"/>
    </cofactor>
</comment>
<keyword evidence="8" id="KW-1015">Disulfide bond</keyword>
<dbReference type="InterPro" id="IPR006047">
    <property type="entry name" value="GH13_cat_dom"/>
</dbReference>
<dbReference type="SUPFAM" id="SSF51445">
    <property type="entry name" value="(Trans)glycosidases"/>
    <property type="match status" value="1"/>
</dbReference>
<proteinExistence type="inferred from homology"/>